<evidence type="ECO:0000313" key="3">
    <source>
        <dbReference type="EMBL" id="GFZ19974.1"/>
    </source>
</evidence>
<name>A0A7J0HB30_9ERIC</name>
<keyword evidence="2" id="KW-1133">Transmembrane helix</keyword>
<feature type="transmembrane region" description="Helical" evidence="2">
    <location>
        <begin position="76"/>
        <end position="96"/>
    </location>
</feature>
<comment type="caution">
    <text evidence="3">The sequence shown here is derived from an EMBL/GenBank/DDBJ whole genome shotgun (WGS) entry which is preliminary data.</text>
</comment>
<dbReference type="Proteomes" id="UP000585474">
    <property type="component" value="Unassembled WGS sequence"/>
</dbReference>
<sequence length="98" mass="11065">MADQRGPWNRVPGQNQKNWHNMHAGDYPAAPRPCSSFSSLIPDVTVVLKLLLLILKYDDDACLAEVAAAESLLLSLLQFLSSFCYFCLLLMLLRFYKS</sequence>
<gene>
    <name evidence="3" type="ORF">Acr_28g0006790</name>
</gene>
<feature type="region of interest" description="Disordered" evidence="1">
    <location>
        <begin position="1"/>
        <end position="24"/>
    </location>
</feature>
<protein>
    <submittedName>
        <fullName evidence="3">Uncharacterized protein</fullName>
    </submittedName>
</protein>
<proteinExistence type="predicted"/>
<keyword evidence="2" id="KW-0472">Membrane</keyword>
<evidence type="ECO:0000256" key="1">
    <source>
        <dbReference type="SAM" id="MobiDB-lite"/>
    </source>
</evidence>
<keyword evidence="2" id="KW-0812">Transmembrane</keyword>
<reference evidence="3 4" key="1">
    <citation type="submission" date="2019-07" db="EMBL/GenBank/DDBJ databases">
        <title>De Novo Assembly of kiwifruit Actinidia rufa.</title>
        <authorList>
            <person name="Sugita-Konishi S."/>
            <person name="Sato K."/>
            <person name="Mori E."/>
            <person name="Abe Y."/>
            <person name="Kisaki G."/>
            <person name="Hamano K."/>
            <person name="Suezawa K."/>
            <person name="Otani M."/>
            <person name="Fukuda T."/>
            <person name="Manabe T."/>
            <person name="Gomi K."/>
            <person name="Tabuchi M."/>
            <person name="Akimitsu K."/>
            <person name="Kataoka I."/>
        </authorList>
    </citation>
    <scope>NUCLEOTIDE SEQUENCE [LARGE SCALE GENOMIC DNA]</scope>
    <source>
        <strain evidence="4">cv. Fuchu</strain>
    </source>
</reference>
<evidence type="ECO:0000256" key="2">
    <source>
        <dbReference type="SAM" id="Phobius"/>
    </source>
</evidence>
<dbReference type="EMBL" id="BJWL01000028">
    <property type="protein sequence ID" value="GFZ19974.1"/>
    <property type="molecule type" value="Genomic_DNA"/>
</dbReference>
<dbReference type="AlphaFoldDB" id="A0A7J0HB30"/>
<organism evidence="3 4">
    <name type="scientific">Actinidia rufa</name>
    <dbReference type="NCBI Taxonomy" id="165716"/>
    <lineage>
        <taxon>Eukaryota</taxon>
        <taxon>Viridiplantae</taxon>
        <taxon>Streptophyta</taxon>
        <taxon>Embryophyta</taxon>
        <taxon>Tracheophyta</taxon>
        <taxon>Spermatophyta</taxon>
        <taxon>Magnoliopsida</taxon>
        <taxon>eudicotyledons</taxon>
        <taxon>Gunneridae</taxon>
        <taxon>Pentapetalae</taxon>
        <taxon>asterids</taxon>
        <taxon>Ericales</taxon>
        <taxon>Actinidiaceae</taxon>
        <taxon>Actinidia</taxon>
    </lineage>
</organism>
<evidence type="ECO:0000313" key="4">
    <source>
        <dbReference type="Proteomes" id="UP000585474"/>
    </source>
</evidence>
<keyword evidence="4" id="KW-1185">Reference proteome</keyword>
<accession>A0A7J0HB30</accession>